<keyword evidence="16" id="KW-0969">Cilium</keyword>
<keyword evidence="3" id="KW-0813">Transport</keyword>
<dbReference type="PROSITE" id="PS01307">
    <property type="entry name" value="MOTA"/>
    <property type="match status" value="1"/>
</dbReference>
<sequence>MMILLGLVVVLGMVFGGYTLSGGYFDVILHALPYEGMMISGAAIGAFVIANSGATLKATGGAIKRAFSGPRWKSTDHRDLLSLLFELTRLYRTQGPVALEGHIENPHESNIFKQYPRILNDKGSVDIIVDSYRMVTMNFDDPHQMEDVIEKKIEARLHENLLPAHALHAVADGLPAIGIVAAVLGVIKTMSAVDQPPVILGTMIGGALVGTFLGVFLAYCAVAPLVGKIQFIEEHDHCFSQVIRDVVVAMTHGHSPNLCVEIGRGNIPPSIRPSFAETEEALRALQVEG</sequence>
<evidence type="ECO:0000313" key="17">
    <source>
        <dbReference type="Proteomes" id="UP001597474"/>
    </source>
</evidence>
<dbReference type="PANTHER" id="PTHR30433:SF4">
    <property type="entry name" value="MOTILITY PROTEIN A"/>
    <property type="match status" value="1"/>
</dbReference>
<evidence type="ECO:0000256" key="12">
    <source>
        <dbReference type="ARBA" id="ARBA00023136"/>
    </source>
</evidence>
<dbReference type="InterPro" id="IPR022522">
    <property type="entry name" value="Flagellar_motor_stator_MotA"/>
</dbReference>
<feature type="domain" description="Motility protein A N-terminal" evidence="15">
    <location>
        <begin position="5"/>
        <end position="95"/>
    </location>
</feature>
<keyword evidence="16" id="KW-0282">Flagellum</keyword>
<dbReference type="InterPro" id="IPR046786">
    <property type="entry name" value="MotA_N"/>
</dbReference>
<evidence type="ECO:0000256" key="3">
    <source>
        <dbReference type="ARBA" id="ARBA00022448"/>
    </source>
</evidence>
<evidence type="ECO:0000256" key="9">
    <source>
        <dbReference type="ARBA" id="ARBA00022781"/>
    </source>
</evidence>
<keyword evidence="6" id="KW-0997">Cell inner membrane</keyword>
<dbReference type="InterPro" id="IPR000540">
    <property type="entry name" value="Flag_MotA_CS"/>
</dbReference>
<keyword evidence="5" id="KW-0145">Chemotaxis</keyword>
<keyword evidence="11" id="KW-0406">Ion transport</keyword>
<comment type="subcellular location">
    <subcellularLocation>
        <location evidence="1">Cell inner membrane</location>
        <topology evidence="1">Multi-pass membrane protein</topology>
    </subcellularLocation>
</comment>
<evidence type="ECO:0000256" key="1">
    <source>
        <dbReference type="ARBA" id="ARBA00004429"/>
    </source>
</evidence>
<dbReference type="InterPro" id="IPR047055">
    <property type="entry name" value="MotA-like"/>
</dbReference>
<evidence type="ECO:0000256" key="10">
    <source>
        <dbReference type="ARBA" id="ARBA00022989"/>
    </source>
</evidence>
<dbReference type="RefSeq" id="WP_386373316.1">
    <property type="nucleotide sequence ID" value="NZ_JBHUMP010000005.1"/>
</dbReference>
<evidence type="ECO:0000259" key="15">
    <source>
        <dbReference type="Pfam" id="PF20560"/>
    </source>
</evidence>
<name>A0ABW5U3S0_9RHOB</name>
<keyword evidence="10 13" id="KW-1133">Transmembrane helix</keyword>
<comment type="similarity">
    <text evidence="2">Belongs to the MotA family.</text>
</comment>
<organism evidence="16 17">
    <name type="scientific">Sulfitobacter aestuarii</name>
    <dbReference type="NCBI Taxonomy" id="2161676"/>
    <lineage>
        <taxon>Bacteria</taxon>
        <taxon>Pseudomonadati</taxon>
        <taxon>Pseudomonadota</taxon>
        <taxon>Alphaproteobacteria</taxon>
        <taxon>Rhodobacterales</taxon>
        <taxon>Roseobacteraceae</taxon>
        <taxon>Sulfitobacter</taxon>
    </lineage>
</organism>
<evidence type="ECO:0000259" key="14">
    <source>
        <dbReference type="Pfam" id="PF01618"/>
    </source>
</evidence>
<evidence type="ECO:0000313" key="16">
    <source>
        <dbReference type="EMBL" id="MFD2739569.1"/>
    </source>
</evidence>
<evidence type="ECO:0000256" key="6">
    <source>
        <dbReference type="ARBA" id="ARBA00022519"/>
    </source>
</evidence>
<dbReference type="Pfam" id="PF01618">
    <property type="entry name" value="MotA_ExbB"/>
    <property type="match status" value="1"/>
</dbReference>
<evidence type="ECO:0000256" key="2">
    <source>
        <dbReference type="ARBA" id="ARBA00008038"/>
    </source>
</evidence>
<keyword evidence="17" id="KW-1185">Reference proteome</keyword>
<feature type="domain" description="MotA/TolQ/ExbB proton channel" evidence="14">
    <location>
        <begin position="139"/>
        <end position="222"/>
    </location>
</feature>
<comment type="caution">
    <text evidence="16">The sequence shown here is derived from an EMBL/GenBank/DDBJ whole genome shotgun (WGS) entry which is preliminary data.</text>
</comment>
<reference evidence="17" key="1">
    <citation type="journal article" date="2019" name="Int. J. Syst. Evol. Microbiol.">
        <title>The Global Catalogue of Microorganisms (GCM) 10K type strain sequencing project: providing services to taxonomists for standard genome sequencing and annotation.</title>
        <authorList>
            <consortium name="The Broad Institute Genomics Platform"/>
            <consortium name="The Broad Institute Genome Sequencing Center for Infectious Disease"/>
            <person name="Wu L."/>
            <person name="Ma J."/>
        </authorList>
    </citation>
    <scope>NUCLEOTIDE SEQUENCE [LARGE SCALE GENOMIC DNA]</scope>
    <source>
        <strain evidence="17">TISTR 2562</strain>
    </source>
</reference>
<evidence type="ECO:0000256" key="11">
    <source>
        <dbReference type="ARBA" id="ARBA00023065"/>
    </source>
</evidence>
<evidence type="ECO:0000256" key="8">
    <source>
        <dbReference type="ARBA" id="ARBA00022779"/>
    </source>
</evidence>
<dbReference type="Pfam" id="PF20560">
    <property type="entry name" value="MotA_N"/>
    <property type="match status" value="1"/>
</dbReference>
<evidence type="ECO:0000256" key="7">
    <source>
        <dbReference type="ARBA" id="ARBA00022692"/>
    </source>
</evidence>
<feature type="transmembrane region" description="Helical" evidence="13">
    <location>
        <begin position="166"/>
        <end position="187"/>
    </location>
</feature>
<evidence type="ECO:0000256" key="13">
    <source>
        <dbReference type="SAM" id="Phobius"/>
    </source>
</evidence>
<evidence type="ECO:0000256" key="5">
    <source>
        <dbReference type="ARBA" id="ARBA00022500"/>
    </source>
</evidence>
<keyword evidence="8" id="KW-0283">Flagellar rotation</keyword>
<keyword evidence="12 13" id="KW-0472">Membrane</keyword>
<feature type="transmembrane region" description="Helical" evidence="13">
    <location>
        <begin position="37"/>
        <end position="56"/>
    </location>
</feature>
<accession>A0ABW5U3S0</accession>
<feature type="transmembrane region" description="Helical" evidence="13">
    <location>
        <begin position="199"/>
        <end position="222"/>
    </location>
</feature>
<dbReference type="Proteomes" id="UP001597474">
    <property type="component" value="Unassembled WGS sequence"/>
</dbReference>
<keyword evidence="9" id="KW-0375">Hydrogen ion transport</keyword>
<protein>
    <submittedName>
        <fullName evidence="16">Flagellar motor stator protein MotA</fullName>
    </submittedName>
</protein>
<proteinExistence type="inferred from homology"/>
<keyword evidence="7 13" id="KW-0812">Transmembrane</keyword>
<gene>
    <name evidence="16" type="primary">motA</name>
    <name evidence="16" type="ORF">ACFSUD_08320</name>
</gene>
<dbReference type="NCBIfam" id="TIGR03818">
    <property type="entry name" value="MotA1"/>
    <property type="match status" value="1"/>
</dbReference>
<keyword evidence="16" id="KW-0966">Cell projection</keyword>
<dbReference type="InterPro" id="IPR002898">
    <property type="entry name" value="MotA_ExbB_proton_chnl"/>
</dbReference>
<evidence type="ECO:0000256" key="4">
    <source>
        <dbReference type="ARBA" id="ARBA00022475"/>
    </source>
</evidence>
<dbReference type="EMBL" id="JBHUMP010000005">
    <property type="protein sequence ID" value="MFD2739569.1"/>
    <property type="molecule type" value="Genomic_DNA"/>
</dbReference>
<keyword evidence="4" id="KW-1003">Cell membrane</keyword>
<dbReference type="PANTHER" id="PTHR30433">
    <property type="entry name" value="CHEMOTAXIS PROTEIN MOTA"/>
    <property type="match status" value="1"/>
</dbReference>